<name>A0A116MXA2_STRSU</name>
<dbReference type="Proteomes" id="UP000071765">
    <property type="component" value="Unassembled WGS sequence"/>
</dbReference>
<protein>
    <submittedName>
        <fullName evidence="1">Uncharacterized protein</fullName>
    </submittedName>
</protein>
<sequence length="70" mass="8613">MVAFKSEIAKKINKLDGKFRFDQIFYDWVKIMAVAIENNSQYHLNKKHMLTYEELFKKYGRNYFEIRELE</sequence>
<evidence type="ECO:0000313" key="2">
    <source>
        <dbReference type="Proteomes" id="UP000071765"/>
    </source>
</evidence>
<evidence type="ECO:0000313" key="1">
    <source>
        <dbReference type="EMBL" id="CYV71600.1"/>
    </source>
</evidence>
<dbReference type="AlphaFoldDB" id="A0A116MXA2"/>
<accession>A0A116MXA2</accession>
<organism evidence="1 2">
    <name type="scientific">Streptococcus suis</name>
    <dbReference type="NCBI Taxonomy" id="1307"/>
    <lineage>
        <taxon>Bacteria</taxon>
        <taxon>Bacillati</taxon>
        <taxon>Bacillota</taxon>
        <taxon>Bacilli</taxon>
        <taxon>Lactobacillales</taxon>
        <taxon>Streptococcaceae</taxon>
        <taxon>Streptococcus</taxon>
    </lineage>
</organism>
<dbReference type="EMBL" id="FIIN01000003">
    <property type="protein sequence ID" value="CYV71600.1"/>
    <property type="molecule type" value="Genomic_DNA"/>
</dbReference>
<reference evidence="1 2" key="1">
    <citation type="submission" date="2016-02" db="EMBL/GenBank/DDBJ databases">
        <authorList>
            <consortium name="Pathogen Informatics"/>
        </authorList>
    </citation>
    <scope>NUCLEOTIDE SEQUENCE [LARGE SCALE GENOMIC DNA]</scope>
    <source>
        <strain evidence="1 2">LSS90</strain>
    </source>
</reference>
<proteinExistence type="predicted"/>
<gene>
    <name evidence="1" type="ORF">ERS132452_00646</name>
</gene>